<feature type="transmembrane region" description="Helical" evidence="5">
    <location>
        <begin position="120"/>
        <end position="143"/>
    </location>
</feature>
<feature type="transmembrane region" description="Helical" evidence="5">
    <location>
        <begin position="311"/>
        <end position="334"/>
    </location>
</feature>
<keyword evidence="4 5" id="KW-0472">Membrane</keyword>
<evidence type="ECO:0000259" key="6">
    <source>
        <dbReference type="PROSITE" id="PS50262"/>
    </source>
</evidence>
<sequence>MTQVPSFLNKFNFILYLKIYSLSTAMPSTDADIIALLNNASAQINRYFAIFIFLFGVIGNTFNILVLAQKPLRSNPCTWLFLMSSIAFLVSTLAGTISRFLSTWGADLTNTNQFLCKLRIFLVFGSMTAGFWLIMLATVDRWLSSSINTNRRRLSTLKRAQRGAILVLILSSLLQIQQLFCFEANLTNTPLKCYTKTVMCGIISDLCFALITIACPLFLMLIFGLMIISNLRQSRARLQPTSVTVDSCVMQNITMTGSDSQSQQKRMDRHLLIMLFVQVIVLLIFTMPMAVSKLYTTITRSNVKSALQNTIESFVFNLFLLFLYIASGMPFYIYTLTGGQVFRRTLLNLLEAFIRKLMCQRN</sequence>
<dbReference type="SUPFAM" id="SSF81321">
    <property type="entry name" value="Family A G protein-coupled receptor-like"/>
    <property type="match status" value="1"/>
</dbReference>
<dbReference type="Gene3D" id="1.20.1070.10">
    <property type="entry name" value="Rhodopsin 7-helix transmembrane proteins"/>
    <property type="match status" value="1"/>
</dbReference>
<dbReference type="PANTHER" id="PTHR46641:SF2">
    <property type="entry name" value="FMRFAMIDE RECEPTOR"/>
    <property type="match status" value="1"/>
</dbReference>
<evidence type="ECO:0000313" key="10">
    <source>
        <dbReference type="Proteomes" id="UP000663852"/>
    </source>
</evidence>
<proteinExistence type="predicted"/>
<feature type="domain" description="G-protein coupled receptors family 1 profile" evidence="6">
    <location>
        <begin position="59"/>
        <end position="334"/>
    </location>
</feature>
<dbReference type="EMBL" id="CAJNOR010000087">
    <property type="protein sequence ID" value="CAF0791337.1"/>
    <property type="molecule type" value="Genomic_DNA"/>
</dbReference>
<evidence type="ECO:0000313" key="8">
    <source>
        <dbReference type="EMBL" id="CAF1349840.1"/>
    </source>
</evidence>
<dbReference type="InterPro" id="IPR017452">
    <property type="entry name" value="GPCR_Rhodpsn_7TM"/>
</dbReference>
<keyword evidence="9" id="KW-1185">Reference proteome</keyword>
<dbReference type="GO" id="GO:0016020">
    <property type="term" value="C:membrane"/>
    <property type="evidence" value="ECO:0007669"/>
    <property type="project" value="UniProtKB-SubCell"/>
</dbReference>
<feature type="transmembrane region" description="Helical" evidence="5">
    <location>
        <begin position="164"/>
        <end position="182"/>
    </location>
</feature>
<feature type="transmembrane region" description="Helical" evidence="5">
    <location>
        <begin position="271"/>
        <end position="291"/>
    </location>
</feature>
<feature type="transmembrane region" description="Helical" evidence="5">
    <location>
        <begin position="79"/>
        <end position="100"/>
    </location>
</feature>
<dbReference type="OrthoDB" id="10016709at2759"/>
<evidence type="ECO:0000256" key="2">
    <source>
        <dbReference type="ARBA" id="ARBA00022692"/>
    </source>
</evidence>
<dbReference type="Proteomes" id="UP000663852">
    <property type="component" value="Unassembled WGS sequence"/>
</dbReference>
<protein>
    <recommendedName>
        <fullName evidence="6">G-protein coupled receptors family 1 profile domain-containing protein</fullName>
    </recommendedName>
</protein>
<keyword evidence="2 5" id="KW-0812">Transmembrane</keyword>
<dbReference type="GO" id="GO:0004930">
    <property type="term" value="F:G protein-coupled receptor activity"/>
    <property type="evidence" value="ECO:0007669"/>
    <property type="project" value="InterPro"/>
</dbReference>
<comment type="caution">
    <text evidence="8">The sequence shown here is derived from an EMBL/GenBank/DDBJ whole genome shotgun (WGS) entry which is preliminary data.</text>
</comment>
<feature type="transmembrane region" description="Helical" evidence="5">
    <location>
        <begin position="202"/>
        <end position="228"/>
    </location>
</feature>
<reference evidence="8" key="1">
    <citation type="submission" date="2021-02" db="EMBL/GenBank/DDBJ databases">
        <authorList>
            <person name="Nowell W R."/>
        </authorList>
    </citation>
    <scope>NUCLEOTIDE SEQUENCE</scope>
</reference>
<evidence type="ECO:0000256" key="1">
    <source>
        <dbReference type="ARBA" id="ARBA00004370"/>
    </source>
</evidence>
<dbReference type="InterPro" id="IPR052954">
    <property type="entry name" value="GPCR-Ligand_Int"/>
</dbReference>
<dbReference type="Proteomes" id="UP000663828">
    <property type="component" value="Unassembled WGS sequence"/>
</dbReference>
<accession>A0A815H688</accession>
<evidence type="ECO:0000256" key="3">
    <source>
        <dbReference type="ARBA" id="ARBA00022989"/>
    </source>
</evidence>
<gene>
    <name evidence="8" type="ORF">EDS130_LOCUS33214</name>
    <name evidence="7" type="ORF">XAT740_LOCUS2498</name>
</gene>
<dbReference type="AlphaFoldDB" id="A0A815H688"/>
<evidence type="ECO:0000256" key="4">
    <source>
        <dbReference type="ARBA" id="ARBA00023136"/>
    </source>
</evidence>
<dbReference type="InterPro" id="IPR000276">
    <property type="entry name" value="GPCR_Rhodpsn"/>
</dbReference>
<evidence type="ECO:0000256" key="5">
    <source>
        <dbReference type="SAM" id="Phobius"/>
    </source>
</evidence>
<organism evidence="8 10">
    <name type="scientific">Adineta ricciae</name>
    <name type="common">Rotifer</name>
    <dbReference type="NCBI Taxonomy" id="249248"/>
    <lineage>
        <taxon>Eukaryota</taxon>
        <taxon>Metazoa</taxon>
        <taxon>Spiralia</taxon>
        <taxon>Gnathifera</taxon>
        <taxon>Rotifera</taxon>
        <taxon>Eurotatoria</taxon>
        <taxon>Bdelloidea</taxon>
        <taxon>Adinetida</taxon>
        <taxon>Adinetidae</taxon>
        <taxon>Adineta</taxon>
    </lineage>
</organism>
<dbReference type="PROSITE" id="PS50262">
    <property type="entry name" value="G_PROTEIN_RECEP_F1_2"/>
    <property type="match status" value="1"/>
</dbReference>
<dbReference type="PANTHER" id="PTHR46641">
    <property type="entry name" value="FMRFAMIDE RECEPTOR-RELATED"/>
    <property type="match status" value="1"/>
</dbReference>
<evidence type="ECO:0000313" key="7">
    <source>
        <dbReference type="EMBL" id="CAF0791337.1"/>
    </source>
</evidence>
<dbReference type="EMBL" id="CAJNOJ010000263">
    <property type="protein sequence ID" value="CAF1349840.1"/>
    <property type="molecule type" value="Genomic_DNA"/>
</dbReference>
<keyword evidence="3 5" id="KW-1133">Transmembrane helix</keyword>
<feature type="transmembrane region" description="Helical" evidence="5">
    <location>
        <begin position="47"/>
        <end position="67"/>
    </location>
</feature>
<dbReference type="Pfam" id="PF00001">
    <property type="entry name" value="7tm_1"/>
    <property type="match status" value="1"/>
</dbReference>
<name>A0A815H688_ADIRI</name>
<comment type="subcellular location">
    <subcellularLocation>
        <location evidence="1">Membrane</location>
    </subcellularLocation>
</comment>
<evidence type="ECO:0000313" key="9">
    <source>
        <dbReference type="Proteomes" id="UP000663828"/>
    </source>
</evidence>